<organism evidence="1 2">
    <name type="scientific">Gigaspora rosea</name>
    <dbReference type="NCBI Taxonomy" id="44941"/>
    <lineage>
        <taxon>Eukaryota</taxon>
        <taxon>Fungi</taxon>
        <taxon>Fungi incertae sedis</taxon>
        <taxon>Mucoromycota</taxon>
        <taxon>Glomeromycotina</taxon>
        <taxon>Glomeromycetes</taxon>
        <taxon>Diversisporales</taxon>
        <taxon>Gigasporaceae</taxon>
        <taxon>Gigaspora</taxon>
    </lineage>
</organism>
<dbReference type="Proteomes" id="UP000266673">
    <property type="component" value="Unassembled WGS sequence"/>
</dbReference>
<accession>A0A397V7U4</accession>
<dbReference type="OrthoDB" id="10524969at2759"/>
<dbReference type="AlphaFoldDB" id="A0A397V7U4"/>
<sequence>MSRRAVYRTGIDELVEYKFKAFRFSETTLVEEVFKNKSKSLYRLINQVLQLIIL</sequence>
<dbReference type="EMBL" id="QKWP01000749">
    <property type="protein sequence ID" value="RIB15356.1"/>
    <property type="molecule type" value="Genomic_DNA"/>
</dbReference>
<evidence type="ECO:0000313" key="2">
    <source>
        <dbReference type="Proteomes" id="UP000266673"/>
    </source>
</evidence>
<comment type="caution">
    <text evidence="1">The sequence shown here is derived from an EMBL/GenBank/DDBJ whole genome shotgun (WGS) entry which is preliminary data.</text>
</comment>
<gene>
    <name evidence="1" type="ORF">C2G38_2192528</name>
</gene>
<name>A0A397V7U4_9GLOM</name>
<reference evidence="1 2" key="1">
    <citation type="submission" date="2018-06" db="EMBL/GenBank/DDBJ databases">
        <title>Comparative genomics reveals the genomic features of Rhizophagus irregularis, R. cerebriforme, R. diaphanum and Gigaspora rosea, and their symbiotic lifestyle signature.</title>
        <authorList>
            <person name="Morin E."/>
            <person name="San Clemente H."/>
            <person name="Chen E.C.H."/>
            <person name="De La Providencia I."/>
            <person name="Hainaut M."/>
            <person name="Kuo A."/>
            <person name="Kohler A."/>
            <person name="Murat C."/>
            <person name="Tang N."/>
            <person name="Roy S."/>
            <person name="Loubradou J."/>
            <person name="Henrissat B."/>
            <person name="Grigoriev I.V."/>
            <person name="Corradi N."/>
            <person name="Roux C."/>
            <person name="Martin F.M."/>
        </authorList>
    </citation>
    <scope>NUCLEOTIDE SEQUENCE [LARGE SCALE GENOMIC DNA]</scope>
    <source>
        <strain evidence="1 2">DAOM 194757</strain>
    </source>
</reference>
<protein>
    <submittedName>
        <fullName evidence="1">Uncharacterized protein</fullName>
    </submittedName>
</protein>
<proteinExistence type="predicted"/>
<evidence type="ECO:0000313" key="1">
    <source>
        <dbReference type="EMBL" id="RIB15356.1"/>
    </source>
</evidence>
<keyword evidence="2" id="KW-1185">Reference proteome</keyword>